<comment type="caution">
    <text evidence="1">The sequence shown here is derived from an EMBL/GenBank/DDBJ whole genome shotgun (WGS) entry which is preliminary data.</text>
</comment>
<proteinExistence type="predicted"/>
<sequence length="74" mass="8402">MELPFVYVDPSEGNSDITNAAAFIAQARRIIANDMVSEGIKKEVFNTAMECVTDIKRYYQAKQKEEQLLKMNPS</sequence>
<organism evidence="1 3">
    <name type="scientific">Trichostrongylus colubriformis</name>
    <name type="common">Black scour worm</name>
    <dbReference type="NCBI Taxonomy" id="6319"/>
    <lineage>
        <taxon>Eukaryota</taxon>
        <taxon>Metazoa</taxon>
        <taxon>Ecdysozoa</taxon>
        <taxon>Nematoda</taxon>
        <taxon>Chromadorea</taxon>
        <taxon>Rhabditida</taxon>
        <taxon>Rhabditina</taxon>
        <taxon>Rhabditomorpha</taxon>
        <taxon>Strongyloidea</taxon>
        <taxon>Trichostrongylidae</taxon>
        <taxon>Trichostrongylus</taxon>
    </lineage>
</organism>
<reference evidence="1 3" key="1">
    <citation type="submission" date="2019-10" db="EMBL/GenBank/DDBJ databases">
        <title>Assembly and Annotation for the nematode Trichostrongylus colubriformis.</title>
        <authorList>
            <person name="Martin J."/>
        </authorList>
    </citation>
    <scope>NUCLEOTIDE SEQUENCE [LARGE SCALE GENOMIC DNA]</scope>
    <source>
        <strain evidence="1">G859</strain>
        <tissue evidence="1">Whole worm</tissue>
    </source>
</reference>
<dbReference type="AlphaFoldDB" id="A0AAN8FJ82"/>
<protein>
    <submittedName>
        <fullName evidence="1">Uncharacterized protein</fullName>
    </submittedName>
</protein>
<evidence type="ECO:0000313" key="2">
    <source>
        <dbReference type="EMBL" id="KAK5986222.1"/>
    </source>
</evidence>
<gene>
    <name evidence="2" type="ORF">GCK32_019175</name>
    <name evidence="1" type="ORF">GCK32_019274</name>
</gene>
<dbReference type="EMBL" id="WIXE01000875">
    <property type="protein sequence ID" value="KAK5986222.1"/>
    <property type="molecule type" value="Genomic_DNA"/>
</dbReference>
<dbReference type="EMBL" id="WIXE01008234">
    <property type="protein sequence ID" value="KAK5979575.1"/>
    <property type="molecule type" value="Genomic_DNA"/>
</dbReference>
<evidence type="ECO:0000313" key="3">
    <source>
        <dbReference type="Proteomes" id="UP001331761"/>
    </source>
</evidence>
<name>A0AAN8FJ82_TRICO</name>
<accession>A0AAN8FJ82</accession>
<dbReference type="Proteomes" id="UP001331761">
    <property type="component" value="Unassembled WGS sequence"/>
</dbReference>
<keyword evidence="3" id="KW-1185">Reference proteome</keyword>
<evidence type="ECO:0000313" key="1">
    <source>
        <dbReference type="EMBL" id="KAK5979575.1"/>
    </source>
</evidence>